<reference evidence="2" key="1">
    <citation type="journal article" date="2022" name="bioRxiv">
        <title>Deciphering the potential niche of two novel black yeast fungi from a biological soil crust based on their genomes, phenotypes, and melanin regulation.</title>
        <authorList>
            <consortium name="DOE Joint Genome Institute"/>
            <person name="Carr E.C."/>
            <person name="Barton Q."/>
            <person name="Grambo S."/>
            <person name="Sullivan M."/>
            <person name="Renfro C.M."/>
            <person name="Kuo A."/>
            <person name="Pangilinan J."/>
            <person name="Lipzen A."/>
            <person name="Keymanesh K."/>
            <person name="Savage E."/>
            <person name="Barry K."/>
            <person name="Grigoriev I.V."/>
            <person name="Riekhof W.R."/>
            <person name="Harris S.S."/>
        </authorList>
    </citation>
    <scope>NUCLEOTIDE SEQUENCE</scope>
    <source>
        <strain evidence="2">JF 03-4F</strain>
    </source>
</reference>
<dbReference type="AlphaFoldDB" id="A0AAN6E5M3"/>
<feature type="compositionally biased region" description="Polar residues" evidence="1">
    <location>
        <begin position="337"/>
        <end position="351"/>
    </location>
</feature>
<dbReference type="EMBL" id="MU404351">
    <property type="protein sequence ID" value="KAI1617268.1"/>
    <property type="molecule type" value="Genomic_DNA"/>
</dbReference>
<sequence length="485" mass="53185">MKFRGIEVCIISQFDICKLPEFHYPTPPQPADPFQVDSNHEPMIASPSPTASCHVPIYPGSQIWFEYSIDGPHPPGAAYYFKLFINGKVITAWDCTAKHDFHGKMMYNLVNDGTEPLTGGLAVRRQALRFGDGLEDRQVGELDDDLIQINVYRIEHRKRIRDLVQGLGSVDVKSTTADGLRLTNSGVVEPGFRPRRYRYQLLDPVDMPYAAFRFFCRPYEYLEKHGIVPAARSTRLTCSASSIDSEETTTETDQESRQKTQQGGEEAAAAAAAEATSPVVKPANITPANSPARGGDTNMSQEKHMIRVVKSTSSSNSVRLANNDDALSVKTKDSIEDLQSSVPRSPKSPGSPNKLVKKSGGEAEDTEPEIPKSPTRSPRHTRQRLKKKLTVNIDGADFDVERKKPPLSPFTNGGMLRKAGPLTAPASVTEFGPTIDEEVRAKLKAKGPMATADAEKFADRTTSVERGGKRLMGFLGRRTAGGKAV</sequence>
<feature type="region of interest" description="Disordered" evidence="1">
    <location>
        <begin position="335"/>
        <end position="386"/>
    </location>
</feature>
<keyword evidence="3" id="KW-1185">Reference proteome</keyword>
<protein>
    <submittedName>
        <fullName evidence="2">Uncharacterized protein</fullName>
    </submittedName>
</protein>
<dbReference type="Proteomes" id="UP001203852">
    <property type="component" value="Unassembled WGS sequence"/>
</dbReference>
<name>A0AAN6E5M3_9EURO</name>
<gene>
    <name evidence="2" type="ORF">EDD36DRAFT_158885</name>
</gene>
<feature type="compositionally biased region" description="Low complexity" evidence="1">
    <location>
        <begin position="265"/>
        <end position="275"/>
    </location>
</feature>
<feature type="region of interest" description="Disordered" evidence="1">
    <location>
        <begin position="239"/>
        <end position="301"/>
    </location>
</feature>
<accession>A0AAN6E5M3</accession>
<proteinExistence type="predicted"/>
<feature type="compositionally biased region" description="Acidic residues" evidence="1">
    <location>
        <begin position="244"/>
        <end position="253"/>
    </location>
</feature>
<evidence type="ECO:0000256" key="1">
    <source>
        <dbReference type="SAM" id="MobiDB-lite"/>
    </source>
</evidence>
<feature type="compositionally biased region" description="Basic residues" evidence="1">
    <location>
        <begin position="377"/>
        <end position="386"/>
    </location>
</feature>
<organism evidence="2 3">
    <name type="scientific">Exophiala viscosa</name>
    <dbReference type="NCBI Taxonomy" id="2486360"/>
    <lineage>
        <taxon>Eukaryota</taxon>
        <taxon>Fungi</taxon>
        <taxon>Dikarya</taxon>
        <taxon>Ascomycota</taxon>
        <taxon>Pezizomycotina</taxon>
        <taxon>Eurotiomycetes</taxon>
        <taxon>Chaetothyriomycetidae</taxon>
        <taxon>Chaetothyriales</taxon>
        <taxon>Herpotrichiellaceae</taxon>
        <taxon>Exophiala</taxon>
    </lineage>
</organism>
<evidence type="ECO:0000313" key="2">
    <source>
        <dbReference type="EMBL" id="KAI1617268.1"/>
    </source>
</evidence>
<evidence type="ECO:0000313" key="3">
    <source>
        <dbReference type="Proteomes" id="UP001203852"/>
    </source>
</evidence>
<comment type="caution">
    <text evidence="2">The sequence shown here is derived from an EMBL/GenBank/DDBJ whole genome shotgun (WGS) entry which is preliminary data.</text>
</comment>